<proteinExistence type="inferred from homology"/>
<dbReference type="PANTHER" id="PTHR23317:SF76">
    <property type="entry name" value="LD20667P"/>
    <property type="match status" value="1"/>
</dbReference>
<evidence type="ECO:0000256" key="4">
    <source>
        <dbReference type="SAM" id="MobiDB-lite"/>
    </source>
</evidence>
<feature type="domain" description="C2 DOCK-type" evidence="5">
    <location>
        <begin position="586"/>
        <end position="755"/>
    </location>
</feature>
<evidence type="ECO:0008006" key="9">
    <source>
        <dbReference type="Google" id="ProtNLM"/>
    </source>
</evidence>
<keyword evidence="1" id="KW-0597">Phosphoprotein</keyword>
<evidence type="ECO:0000256" key="3">
    <source>
        <dbReference type="PROSITE-ProRule" id="PRU00983"/>
    </source>
</evidence>
<gene>
    <name evidence="7" type="ORF">PLOB_00017515</name>
</gene>
<dbReference type="InterPro" id="IPR027007">
    <property type="entry name" value="C2_DOCK-type_domain"/>
</dbReference>
<dbReference type="InterPro" id="IPR027357">
    <property type="entry name" value="DOCKER_dom"/>
</dbReference>
<dbReference type="Gene3D" id="1.20.58.740">
    <property type="match status" value="1"/>
</dbReference>
<evidence type="ECO:0000259" key="5">
    <source>
        <dbReference type="PROSITE" id="PS51650"/>
    </source>
</evidence>
<name>A0ABN8RAY8_9CNID</name>
<dbReference type="CDD" id="cd08696">
    <property type="entry name" value="C2_Dock-C"/>
    <property type="match status" value="1"/>
</dbReference>
<dbReference type="Pfam" id="PF20422">
    <property type="entry name" value="DHR-2_Lobe_B"/>
    <property type="match status" value="1"/>
</dbReference>
<accession>A0ABN8RAY8</accession>
<dbReference type="InterPro" id="IPR026791">
    <property type="entry name" value="DOCK"/>
</dbReference>
<feature type="domain" description="DOCKER" evidence="6">
    <location>
        <begin position="1639"/>
        <end position="2077"/>
    </location>
</feature>
<reference evidence="7 8" key="1">
    <citation type="submission" date="2022-05" db="EMBL/GenBank/DDBJ databases">
        <authorList>
            <consortium name="Genoscope - CEA"/>
            <person name="William W."/>
        </authorList>
    </citation>
    <scope>NUCLEOTIDE SEQUENCE [LARGE SCALE GENOMIC DNA]</scope>
</reference>
<feature type="region of interest" description="Disordered" evidence="4">
    <location>
        <begin position="177"/>
        <end position="202"/>
    </location>
</feature>
<dbReference type="InterPro" id="IPR046769">
    <property type="entry name" value="DOCKER_Lobe_A"/>
</dbReference>
<keyword evidence="2" id="KW-0344">Guanine-nucleotide releasing factor</keyword>
<evidence type="ECO:0000313" key="7">
    <source>
        <dbReference type="EMBL" id="CAH3176157.1"/>
    </source>
</evidence>
<feature type="compositionally biased region" description="Low complexity" evidence="4">
    <location>
        <begin position="442"/>
        <end position="460"/>
    </location>
</feature>
<dbReference type="EMBL" id="CALNXK010000209">
    <property type="protein sequence ID" value="CAH3176157.1"/>
    <property type="molecule type" value="Genomic_DNA"/>
</dbReference>
<organism evidence="7 8">
    <name type="scientific">Porites lobata</name>
    <dbReference type="NCBI Taxonomy" id="104759"/>
    <lineage>
        <taxon>Eukaryota</taxon>
        <taxon>Metazoa</taxon>
        <taxon>Cnidaria</taxon>
        <taxon>Anthozoa</taxon>
        <taxon>Hexacorallia</taxon>
        <taxon>Scleractinia</taxon>
        <taxon>Fungiina</taxon>
        <taxon>Poritidae</taxon>
        <taxon>Porites</taxon>
    </lineage>
</organism>
<feature type="compositionally biased region" description="Low complexity" evidence="4">
    <location>
        <begin position="1"/>
        <end position="15"/>
    </location>
</feature>
<protein>
    <recommendedName>
        <fullName evidence="9">Dedicator of cytokinesis protein 7</fullName>
    </recommendedName>
</protein>
<evidence type="ECO:0000259" key="6">
    <source>
        <dbReference type="PROSITE" id="PS51651"/>
    </source>
</evidence>
<comment type="similarity">
    <text evidence="3">Belongs to the DOCK family.</text>
</comment>
<dbReference type="Proteomes" id="UP001159405">
    <property type="component" value="Unassembled WGS sequence"/>
</dbReference>
<dbReference type="InterPro" id="IPR043162">
    <property type="entry name" value="DOCK_C_lobe_C"/>
</dbReference>
<evidence type="ECO:0000313" key="8">
    <source>
        <dbReference type="Proteomes" id="UP001159405"/>
    </source>
</evidence>
<dbReference type="InterPro" id="IPR046773">
    <property type="entry name" value="DOCKER_Lobe_C"/>
</dbReference>
<sequence>MAAQSSGSQTSTGSTRAFAQKLNKFRRNGSTSFGTQTSFTKSPSVSSSFLHFATGTIPLNEVVEPPEFEEIVMANQPFNENDPKSKMLEFPDDDMEVTTIPRQCRTVLPCFPKELGIENNPQLKDSIHCYSADWSIVNRRYQFRSSDEGRPDSRRRIVRSPSFVKSLPSQVYEIDEKGKLPEQGKSGSQQKLAPPSKEDSLPRGSWASSIFDLQSCNPDSLLPTVLERTPGEEVDRANEEDRQLHRIHSLFSIYPIQQEEGIEKRVPATIPQEHFGQRILVKCLQLKLELEVEPIFATMALYDGRLKKKISENFHFDMNSEWCRKLVKEHNARIDISTLSRSAIFSITYPSSDVFLVIKLEKVLQQGDISECAEPYLKDTENSKHKDKIRTLAIANCERLGKYRMPFAWTAIHLVDIISGKQANTDPGPPQEKDSATSSLPSRRQSSMVDSPSSSLRSSRSSVYESRKSIHLADGAEFEPVPDLTNFRPVTLTVSSFFKQESDKLKDDDLYKFLADLKRPSSVLKRLKCIPGTLKLDISPPGDKPPYCLTSELHQVNPYPDGQGRPTKEIEEFAPKEVFSPYLTYKNLLYVYPLSVNYTSRSSSARNIAVKVQFLGGEEMPPLECVFGKSSTAAMQSEAWSAVTYHNKAPDFYEEIKIKLPPNLTPEHHLLFTFYHISCSTGKKPDEKGPTETPIGYTWIPALNEGRLSLGEFLLPVSLEKLPSSYSMLSTEVHLPGIKWMESHKGVFNVAVRAVSSVHNQDLHIHKFMKTCHQIEGRVTSSPSRSTEGNLETLLTKSIVNLSKAQEEPLVRFLFLVLDKLILLLVRPPVISGTIVNIGQAAFKSLTQIVHRLYQMPENSQDEHGRNHLLASYITYVFSAPFSHSPSASPDYYPGEPGRSTSIPRQSKARQKMSSSNPQLNATLSEEHNESHGSGKWINDEQEIDEGLTIPGNRSSMAEARAGSLNVPGLGPGGSSKKLVHEELALQWAVASGHLKETAMAHAWFFFELMFKSMAQYLENTDKFFWIRKTRFPDQFLGDIRAMVNSTVAEIIAKLEDFSLAQRLNSSLAFFLYDLFSLVDRGFVFELVRHYCKEMLYQATIDPAASQLRLEFLRIVCSHEHYVTLNLPFPTPLYPSPPPSPTNSVSSIGSAMSSYTVIIGNSMAELSTAFRQQHFLAGLILSELALALEGGDMTLINQAIDTTRDLIACHDSDTRYDDVECRSSVAALYLPIVGLVIGALPQLHGYGSEDNSSITPDVAMAIATSSITTLMSSDERSDIASQKSKPQQLSLEATRNLLVCLLWVLKNMDSQVLKDWWADQQSSRLGLLLDVLRLCVTLFEYGGKMQKSSQFPAAPRPKSAQQDMKAKLEEVLLGNKGAAREMMQRHSRVMLEKGQSPGTETRLRWRKDQTQWRQANEQQDRLRPEAEVSAHVEGSLSAEVTSIVLDALEQLVQTVASSDTLRVVLSGILRVLLHSLSCNQSERVLQNLFASQRSIVYKFPELLFDDDTELCADLCSRLLNHCSSAISSIRAQASASLYLLMRQNFEIGNNFARVKMQVTMSLSTLVGTSHTFSEEHLRRSLKTIITYAESDQELRTSTFPDQVRELVFNLHMILSDTVKMKEYQEDPEMLVDLMYRIAKGYQNSPDLRLTWLYNMASKHGELNNHVEGAMCLVHTAGLVSEYLSMLEDKPYLPIGCVSFEKISPNVLEESAISDDVVSPDEEGICTGKYFCENGLVILLEKAASTFFKAQLFECVNEVYKVLIPILEARREYKKLIHVHQRLSEAFTKIIQTEGKRMLGTYFRVGFYGSKFGDLDGEEYIYKEPAITKLPEISHRLQAFYGEKFGPDVVEVIKDSNTVEQDKLDQDKAYIQLTFVDPYFDEYELKDRITYFDKNFNLRRFMYETPFTPSGKAHGELVTQYKRKTILTAANSFPYVKTRVNVVHREQIVLSPIEVAIEDMELRTKELISAIQQEPPNPKMLQMVLQGSIGTTVNQGPLEIALVFLRSHDSEEGETPMFTRHHHRLRLCFKEFVKRCGDALQRNKHLITVDQRAYQKELERNHTKLTEQLEPLLKNKFGSLRGSMRQKEGSALLRKISMSFNTAHSIA</sequence>
<keyword evidence="8" id="KW-1185">Reference proteome</keyword>
<dbReference type="SUPFAM" id="SSF48371">
    <property type="entry name" value="ARM repeat"/>
    <property type="match status" value="1"/>
</dbReference>
<dbReference type="Pfam" id="PF20421">
    <property type="entry name" value="DHR-2_Lobe_C"/>
    <property type="match status" value="1"/>
</dbReference>
<evidence type="ECO:0000256" key="1">
    <source>
        <dbReference type="ARBA" id="ARBA00022553"/>
    </source>
</evidence>
<dbReference type="InterPro" id="IPR035892">
    <property type="entry name" value="C2_domain_sf"/>
</dbReference>
<feature type="region of interest" description="Disordered" evidence="4">
    <location>
        <begin position="887"/>
        <end position="919"/>
    </location>
</feature>
<evidence type="ECO:0000256" key="2">
    <source>
        <dbReference type="ARBA" id="ARBA00022658"/>
    </source>
</evidence>
<comment type="caution">
    <text evidence="7">The sequence shown here is derived from an EMBL/GenBank/DDBJ whole genome shotgun (WGS) entry which is preliminary data.</text>
</comment>
<dbReference type="PANTHER" id="PTHR23317">
    <property type="entry name" value="DEDICATOR OF CYTOKINESIS DOCK"/>
    <property type="match status" value="1"/>
</dbReference>
<dbReference type="InterPro" id="IPR037808">
    <property type="entry name" value="C2_Dock-C"/>
</dbReference>
<dbReference type="InterPro" id="IPR046770">
    <property type="entry name" value="DOCKER_Lobe_B"/>
</dbReference>
<dbReference type="InterPro" id="IPR043161">
    <property type="entry name" value="DOCK_C_lobe_A"/>
</dbReference>
<dbReference type="Pfam" id="PF11878">
    <property type="entry name" value="DOCK_C-D_N"/>
    <property type="match status" value="1"/>
</dbReference>
<dbReference type="Pfam" id="PF14429">
    <property type="entry name" value="DOCK-C2"/>
    <property type="match status" value="1"/>
</dbReference>
<dbReference type="InterPro" id="IPR021816">
    <property type="entry name" value="DOCK_C/D_N"/>
</dbReference>
<dbReference type="PROSITE" id="PS51651">
    <property type="entry name" value="DOCKER"/>
    <property type="match status" value="1"/>
</dbReference>
<dbReference type="Gene3D" id="2.60.40.150">
    <property type="entry name" value="C2 domain"/>
    <property type="match status" value="1"/>
</dbReference>
<dbReference type="Pfam" id="PF06920">
    <property type="entry name" value="DHR-2_Lobe_A"/>
    <property type="match status" value="1"/>
</dbReference>
<dbReference type="InterPro" id="IPR016024">
    <property type="entry name" value="ARM-type_fold"/>
</dbReference>
<feature type="region of interest" description="Disordered" evidence="4">
    <location>
        <begin position="422"/>
        <end position="460"/>
    </location>
</feature>
<dbReference type="PROSITE" id="PS51650">
    <property type="entry name" value="C2_DOCK"/>
    <property type="match status" value="1"/>
</dbReference>
<dbReference type="Gene3D" id="1.25.40.410">
    <property type="match status" value="1"/>
</dbReference>
<feature type="region of interest" description="Disordered" evidence="4">
    <location>
        <begin position="1"/>
        <end position="21"/>
    </location>
</feature>